<accession>A0ABR7GLY4</accession>
<organism evidence="2 3">
    <name type="scientific">Agathobaculum hominis</name>
    <dbReference type="NCBI Taxonomy" id="2763014"/>
    <lineage>
        <taxon>Bacteria</taxon>
        <taxon>Bacillati</taxon>
        <taxon>Bacillota</taxon>
        <taxon>Clostridia</taxon>
        <taxon>Eubacteriales</taxon>
        <taxon>Butyricicoccaceae</taxon>
        <taxon>Agathobaculum</taxon>
    </lineage>
</organism>
<comment type="caution">
    <text evidence="2">The sequence shown here is derived from an EMBL/GenBank/DDBJ whole genome shotgun (WGS) entry which is preliminary data.</text>
</comment>
<proteinExistence type="predicted"/>
<evidence type="ECO:0000313" key="3">
    <source>
        <dbReference type="Proteomes" id="UP000641741"/>
    </source>
</evidence>
<dbReference type="EMBL" id="JACOPK010000004">
    <property type="protein sequence ID" value="MBC5695330.1"/>
    <property type="molecule type" value="Genomic_DNA"/>
</dbReference>
<feature type="transmembrane region" description="Helical" evidence="1">
    <location>
        <begin position="81"/>
        <end position="103"/>
    </location>
</feature>
<keyword evidence="1" id="KW-0472">Membrane</keyword>
<gene>
    <name evidence="2" type="ORF">H8S02_05140</name>
</gene>
<sequence>MHEDERLAAFLDEVCGPLFWPPYRRRVRRELADHILSRAELLERSTGCPRGQAIERAISAMGDAHSLGLLLRRTRFPLRGLFLTLMTSLIWAAIAACILYLLLHLGLRT</sequence>
<evidence type="ECO:0000256" key="1">
    <source>
        <dbReference type="SAM" id="Phobius"/>
    </source>
</evidence>
<keyword evidence="1" id="KW-0812">Transmembrane</keyword>
<keyword evidence="1" id="KW-1133">Transmembrane helix</keyword>
<protein>
    <submittedName>
        <fullName evidence="2">Uncharacterized protein</fullName>
    </submittedName>
</protein>
<keyword evidence="3" id="KW-1185">Reference proteome</keyword>
<dbReference type="RefSeq" id="WP_186969610.1">
    <property type="nucleotide sequence ID" value="NZ_JACOPK010000004.1"/>
</dbReference>
<name>A0ABR7GLY4_9FIRM</name>
<evidence type="ECO:0000313" key="2">
    <source>
        <dbReference type="EMBL" id="MBC5695330.1"/>
    </source>
</evidence>
<reference evidence="2 3" key="1">
    <citation type="submission" date="2020-08" db="EMBL/GenBank/DDBJ databases">
        <title>Genome public.</title>
        <authorList>
            <person name="Liu C."/>
            <person name="Sun Q."/>
        </authorList>
    </citation>
    <scope>NUCLEOTIDE SEQUENCE [LARGE SCALE GENOMIC DNA]</scope>
    <source>
        <strain evidence="2 3">M2</strain>
    </source>
</reference>
<dbReference type="Proteomes" id="UP000641741">
    <property type="component" value="Unassembled WGS sequence"/>
</dbReference>